<feature type="domain" description="Fungal-type protein kinase" evidence="1">
    <location>
        <begin position="87"/>
        <end position="141"/>
    </location>
</feature>
<sequence length="166" mass="18795">MAADSNSRGPFCNTPSALSGHCCHFVTPLAINEDGLRFVSTVLGFLWMNEEELGFDPTFTTANGQRFIEIERNGSKERLIIDEPQIPLVIKDSWQYPKRGEEGELLREVTGKGVINIARHYYDETVQIHADEFYALRASTKPRRPEEPPHIDPERAVELLEDVLGL</sequence>
<dbReference type="InterPro" id="IPR040976">
    <property type="entry name" value="Pkinase_fungal"/>
</dbReference>
<name>A0AA39X4C2_9PEZI</name>
<evidence type="ECO:0000259" key="1">
    <source>
        <dbReference type="Pfam" id="PF17667"/>
    </source>
</evidence>
<keyword evidence="3" id="KW-1185">Reference proteome</keyword>
<dbReference type="PANTHER" id="PTHR38248:SF2">
    <property type="entry name" value="FUNK1 11"/>
    <property type="match status" value="1"/>
</dbReference>
<gene>
    <name evidence="2" type="ORF">B0T14DRAFT_562919</name>
</gene>
<reference evidence="2" key="1">
    <citation type="submission" date="2023-06" db="EMBL/GenBank/DDBJ databases">
        <title>Genome-scale phylogeny and comparative genomics of the fungal order Sordariales.</title>
        <authorList>
            <consortium name="Lawrence Berkeley National Laboratory"/>
            <person name="Hensen N."/>
            <person name="Bonometti L."/>
            <person name="Westerberg I."/>
            <person name="Brannstrom I.O."/>
            <person name="Guillou S."/>
            <person name="Cros-Aarteil S."/>
            <person name="Calhoun S."/>
            <person name="Haridas S."/>
            <person name="Kuo A."/>
            <person name="Mondo S."/>
            <person name="Pangilinan J."/>
            <person name="Riley R."/>
            <person name="Labutti K."/>
            <person name="Andreopoulos B."/>
            <person name="Lipzen A."/>
            <person name="Chen C."/>
            <person name="Yanf M."/>
            <person name="Daum C."/>
            <person name="Ng V."/>
            <person name="Clum A."/>
            <person name="Steindorff A."/>
            <person name="Ohm R."/>
            <person name="Martin F."/>
            <person name="Silar P."/>
            <person name="Natvig D."/>
            <person name="Lalanne C."/>
            <person name="Gautier V."/>
            <person name="Ament-Velasquez S.L."/>
            <person name="Kruys A."/>
            <person name="Hutchinson M.I."/>
            <person name="Powell A.J."/>
            <person name="Barry K."/>
            <person name="Miller A.N."/>
            <person name="Grigoriev I.V."/>
            <person name="Debuchy R."/>
            <person name="Gladieux P."/>
            <person name="Thoren M.H."/>
            <person name="Johannesson H."/>
        </authorList>
    </citation>
    <scope>NUCLEOTIDE SEQUENCE</scope>
    <source>
        <strain evidence="2">CBS 606.72</strain>
    </source>
</reference>
<comment type="caution">
    <text evidence="2">The sequence shown here is derived from an EMBL/GenBank/DDBJ whole genome shotgun (WGS) entry which is preliminary data.</text>
</comment>
<evidence type="ECO:0000313" key="2">
    <source>
        <dbReference type="EMBL" id="KAK0627073.1"/>
    </source>
</evidence>
<dbReference type="Pfam" id="PF17667">
    <property type="entry name" value="Pkinase_fungal"/>
    <property type="match status" value="2"/>
</dbReference>
<dbReference type="PANTHER" id="PTHR38248">
    <property type="entry name" value="FUNK1 6"/>
    <property type="match status" value="1"/>
</dbReference>
<dbReference type="AlphaFoldDB" id="A0AA39X4C2"/>
<accession>A0AA39X4C2</accession>
<organism evidence="2 3">
    <name type="scientific">Immersiella caudata</name>
    <dbReference type="NCBI Taxonomy" id="314043"/>
    <lineage>
        <taxon>Eukaryota</taxon>
        <taxon>Fungi</taxon>
        <taxon>Dikarya</taxon>
        <taxon>Ascomycota</taxon>
        <taxon>Pezizomycotina</taxon>
        <taxon>Sordariomycetes</taxon>
        <taxon>Sordariomycetidae</taxon>
        <taxon>Sordariales</taxon>
        <taxon>Lasiosphaeriaceae</taxon>
        <taxon>Immersiella</taxon>
    </lineage>
</organism>
<feature type="domain" description="Fungal-type protein kinase" evidence="1">
    <location>
        <begin position="28"/>
        <end position="84"/>
    </location>
</feature>
<proteinExistence type="predicted"/>
<evidence type="ECO:0000313" key="3">
    <source>
        <dbReference type="Proteomes" id="UP001175000"/>
    </source>
</evidence>
<dbReference type="EMBL" id="JAULSU010000002">
    <property type="protein sequence ID" value="KAK0627073.1"/>
    <property type="molecule type" value="Genomic_DNA"/>
</dbReference>
<dbReference type="Proteomes" id="UP001175000">
    <property type="component" value="Unassembled WGS sequence"/>
</dbReference>
<protein>
    <recommendedName>
        <fullName evidence="1">Fungal-type protein kinase domain-containing protein</fullName>
    </recommendedName>
</protein>